<accession>A0A7V8FEU0</accession>
<feature type="signal peptide" evidence="1">
    <location>
        <begin position="1"/>
        <end position="19"/>
    </location>
</feature>
<dbReference type="InterPro" id="IPR025392">
    <property type="entry name" value="DUF4124"/>
</dbReference>
<reference evidence="4" key="1">
    <citation type="journal article" date="2020" name="MBio">
        <title>Horizontal gene transfer to a defensive symbiont with a reduced genome amongst a multipartite beetle microbiome.</title>
        <authorList>
            <person name="Waterworth S.C."/>
            <person name="Florez L.V."/>
            <person name="Rees E.R."/>
            <person name="Hertweck C."/>
            <person name="Kaltenpoth M."/>
            <person name="Kwan J.C."/>
        </authorList>
    </citation>
    <scope>NUCLEOTIDE SEQUENCE [LARGE SCALE GENOMIC DNA]</scope>
</reference>
<keyword evidence="1" id="KW-0732">Signal</keyword>
<feature type="chain" id="PRO_5030578951" description="DUF4124 domain-containing protein" evidence="1">
    <location>
        <begin position="20"/>
        <end position="180"/>
    </location>
</feature>
<protein>
    <recommendedName>
        <fullName evidence="2">DUF4124 domain-containing protein</fullName>
    </recommendedName>
</protein>
<evidence type="ECO:0000313" key="3">
    <source>
        <dbReference type="EMBL" id="KAF1013976.1"/>
    </source>
</evidence>
<feature type="domain" description="DUF4124" evidence="2">
    <location>
        <begin position="15"/>
        <end position="59"/>
    </location>
</feature>
<comment type="caution">
    <text evidence="3">The sequence shown here is derived from an EMBL/GenBank/DDBJ whole genome shotgun (WGS) entry which is preliminary data.</text>
</comment>
<dbReference type="AlphaFoldDB" id="A0A7V8FEU0"/>
<gene>
    <name evidence="3" type="ORF">GAK31_02999</name>
</gene>
<dbReference type="EMBL" id="WNDS01000004">
    <property type="protein sequence ID" value="KAF1013976.1"/>
    <property type="molecule type" value="Genomic_DNA"/>
</dbReference>
<dbReference type="Pfam" id="PF13511">
    <property type="entry name" value="DUF4124"/>
    <property type="match status" value="1"/>
</dbReference>
<dbReference type="Proteomes" id="UP000487117">
    <property type="component" value="Unassembled WGS sequence"/>
</dbReference>
<evidence type="ECO:0000313" key="4">
    <source>
        <dbReference type="Proteomes" id="UP000487117"/>
    </source>
</evidence>
<evidence type="ECO:0000256" key="1">
    <source>
        <dbReference type="SAM" id="SignalP"/>
    </source>
</evidence>
<organism evidence="3 4">
    <name type="scientific">Stenotrophomonas maltophilia</name>
    <name type="common">Pseudomonas maltophilia</name>
    <name type="synonym">Xanthomonas maltophilia</name>
    <dbReference type="NCBI Taxonomy" id="40324"/>
    <lineage>
        <taxon>Bacteria</taxon>
        <taxon>Pseudomonadati</taxon>
        <taxon>Pseudomonadota</taxon>
        <taxon>Gammaproteobacteria</taxon>
        <taxon>Lysobacterales</taxon>
        <taxon>Lysobacteraceae</taxon>
        <taxon>Stenotrophomonas</taxon>
        <taxon>Stenotrophomonas maltophilia group</taxon>
    </lineage>
</organism>
<name>A0A7V8FEU0_STEMA</name>
<evidence type="ECO:0000259" key="2">
    <source>
        <dbReference type="Pfam" id="PF13511"/>
    </source>
</evidence>
<sequence length="180" mass="19278">MKACLTVLLPLLMLLPALAAHAQAARVNRCTDASGRSVFTDRSCDSVGAQSRLPAAPAPGNTTARDTLGARCPRRLSDLVGALRTAVGNQDVNRLSPVYLWGAATDEAAQRVLGQLEAVVRRPLVDIAPVYRQDADSAGDETVARRPIALRLEQTLAGTATPARTVFALRRQYGCFWITL</sequence>
<proteinExistence type="predicted"/>